<dbReference type="AlphaFoldDB" id="A0A507DQL2"/>
<accession>A0A507DQL2</accession>
<dbReference type="InterPro" id="IPR000608">
    <property type="entry name" value="UBC"/>
</dbReference>
<feature type="compositionally biased region" description="Acidic residues" evidence="1">
    <location>
        <begin position="17"/>
        <end position="41"/>
    </location>
</feature>
<evidence type="ECO:0000259" key="2">
    <source>
        <dbReference type="PROSITE" id="PS50127"/>
    </source>
</evidence>
<dbReference type="PROSITE" id="PS50127">
    <property type="entry name" value="UBC_2"/>
    <property type="match status" value="1"/>
</dbReference>
<dbReference type="SUPFAM" id="SSF54495">
    <property type="entry name" value="UBC-like"/>
    <property type="match status" value="1"/>
</dbReference>
<gene>
    <name evidence="3" type="ORF">PhCBS80983_g06088</name>
</gene>
<comment type="caution">
    <text evidence="3">The sequence shown here is derived from an EMBL/GenBank/DDBJ whole genome shotgun (WGS) entry which is preliminary data.</text>
</comment>
<dbReference type="Pfam" id="PF00179">
    <property type="entry name" value="UQ_con"/>
    <property type="match status" value="1"/>
</dbReference>
<feature type="region of interest" description="Disordered" evidence="1">
    <location>
        <begin position="1"/>
        <end position="71"/>
    </location>
</feature>
<evidence type="ECO:0000313" key="3">
    <source>
        <dbReference type="EMBL" id="TPX54004.1"/>
    </source>
</evidence>
<protein>
    <recommendedName>
        <fullName evidence="2">UBC core domain-containing protein</fullName>
    </recommendedName>
</protein>
<sequence>MPARGSVDRSPSSPPPTEEEDETEFDGDASDSEEEDYEDDSGIQSDDPTRAKVEAVEEPPADVTSLPAPVWSTPSATRFLQRELARCHTLVEHTTEEDRGWTMDFNAIQNVYQWQFQIRGFDKNLPLQKDLKAKRVTEGVVVEIRFGPDHPQTPPYVRIIRPRFKQFCEGGGGHVTAGGSMCLEILTTNGWNPTLSIETVLLMTRVALSSLDPYPARLNHRWNVPYTGQEAMCAFVRVAMAHGWGVPRAWQSLFAA</sequence>
<dbReference type="STRING" id="109895.A0A507DQL2"/>
<reference evidence="3 4" key="1">
    <citation type="journal article" date="2019" name="Sci. Rep.">
        <title>Comparative genomics of chytrid fungi reveal insights into the obligate biotrophic and pathogenic lifestyle of Synchytrium endobioticum.</title>
        <authorList>
            <person name="van de Vossenberg B.T.L.H."/>
            <person name="Warris S."/>
            <person name="Nguyen H.D.T."/>
            <person name="van Gent-Pelzer M.P.E."/>
            <person name="Joly D.L."/>
            <person name="van de Geest H.C."/>
            <person name="Bonants P.J.M."/>
            <person name="Smith D.S."/>
            <person name="Levesque C.A."/>
            <person name="van der Lee T.A.J."/>
        </authorList>
    </citation>
    <scope>NUCLEOTIDE SEQUENCE [LARGE SCALE GENOMIC DNA]</scope>
    <source>
        <strain evidence="3 4">CBS 809.83</strain>
    </source>
</reference>
<dbReference type="InterPro" id="IPR016135">
    <property type="entry name" value="UBQ-conjugating_enzyme/RWD"/>
</dbReference>
<organism evidence="3 4">
    <name type="scientific">Powellomyces hirtus</name>
    <dbReference type="NCBI Taxonomy" id="109895"/>
    <lineage>
        <taxon>Eukaryota</taxon>
        <taxon>Fungi</taxon>
        <taxon>Fungi incertae sedis</taxon>
        <taxon>Chytridiomycota</taxon>
        <taxon>Chytridiomycota incertae sedis</taxon>
        <taxon>Chytridiomycetes</taxon>
        <taxon>Spizellomycetales</taxon>
        <taxon>Powellomycetaceae</taxon>
        <taxon>Powellomyces</taxon>
    </lineage>
</organism>
<proteinExistence type="predicted"/>
<dbReference type="EMBL" id="QEAQ01000177">
    <property type="protein sequence ID" value="TPX54004.1"/>
    <property type="molecule type" value="Genomic_DNA"/>
</dbReference>
<dbReference type="Proteomes" id="UP000318582">
    <property type="component" value="Unassembled WGS sequence"/>
</dbReference>
<keyword evidence="4" id="KW-1185">Reference proteome</keyword>
<evidence type="ECO:0000256" key="1">
    <source>
        <dbReference type="SAM" id="MobiDB-lite"/>
    </source>
</evidence>
<feature type="domain" description="UBC core" evidence="2">
    <location>
        <begin position="75"/>
        <end position="245"/>
    </location>
</feature>
<evidence type="ECO:0000313" key="4">
    <source>
        <dbReference type="Proteomes" id="UP000318582"/>
    </source>
</evidence>
<dbReference type="CDD" id="cd23802">
    <property type="entry name" value="UBCc_UBE2Q"/>
    <property type="match status" value="1"/>
</dbReference>
<name>A0A507DQL2_9FUNG</name>
<dbReference type="Gene3D" id="3.10.110.10">
    <property type="entry name" value="Ubiquitin Conjugating Enzyme"/>
    <property type="match status" value="1"/>
</dbReference>